<dbReference type="FunFam" id="2.40.110.10:FF:000001">
    <property type="entry name" value="Acyl-CoA dehydrogenase, mitochondrial"/>
    <property type="match status" value="1"/>
</dbReference>
<dbReference type="GO" id="GO:0003995">
    <property type="term" value="F:acyl-CoA dehydrogenase activity"/>
    <property type="evidence" value="ECO:0007669"/>
    <property type="project" value="InterPro"/>
</dbReference>
<dbReference type="AlphaFoldDB" id="Q892L2"/>
<evidence type="ECO:0000313" key="11">
    <source>
        <dbReference type="Proteomes" id="UP000001412"/>
    </source>
</evidence>
<sequence length="392" mass="43445">MTAPLFVIGGRKMDFNINEEQKMILKVVREFTEKEIEPIAAKIDETGEFPRESIKKMAKLNMLGIPFPLECGGAGQNELVFSMCIEEIAKHCASTAAILAVHNIPCWIIEKYGTDYQKEKYLYDLVKGNKIGAFALTEPNAGTDSASQNTKAIKQGDNYILNGQKCFITNGGEAGVYIVFGMTDKSKGTRGITGFIIEKDHPGFYIGKKENKMGIRASSTSELIFKNCVIPKENMIGKEGRGFKIAMQALDGGRIAMASQAVGIAQGAMDRTVDYLKEREQFGRPLSSFQGLQWMLADMETRINASRLLVQKAAVKFDNGENVNKDAAMAKLFAAETAMDVTIKAVQLHGGYGYMKDYPLERMMRDAKITEIYEGTSEVQKMVISKNILDKR</sequence>
<dbReference type="SUPFAM" id="SSF56645">
    <property type="entry name" value="Acyl-CoA dehydrogenase NM domain-like"/>
    <property type="match status" value="1"/>
</dbReference>
<accession>Q892L2</accession>
<comment type="cofactor">
    <cofactor evidence="1 6">
        <name>FAD</name>
        <dbReference type="ChEBI" id="CHEBI:57692"/>
    </cofactor>
</comment>
<dbReference type="FunFam" id="1.10.540.10:FF:000002">
    <property type="entry name" value="Acyl-CoA dehydrogenase FadE19"/>
    <property type="match status" value="1"/>
</dbReference>
<keyword evidence="5 6" id="KW-0560">Oxidoreductase</keyword>
<dbReference type="InterPro" id="IPR009075">
    <property type="entry name" value="AcylCo_DH/oxidase_C"/>
</dbReference>
<dbReference type="HOGENOM" id="CLU_018204_0_2_9"/>
<dbReference type="InterPro" id="IPR046373">
    <property type="entry name" value="Acyl-CoA_Oxase/DH_mid-dom_sf"/>
</dbReference>
<reference evidence="10 11" key="1">
    <citation type="journal article" date="2003" name="Proc. Natl. Acad. Sci. U.S.A.">
        <title>The genome sequence of Clostridium tetani, the causative agent of tetanus disease.</title>
        <authorList>
            <person name="Brueggemann H."/>
            <person name="Baumer S."/>
            <person name="Fricke W.F."/>
            <person name="Wiezer A."/>
            <person name="Liesegang H."/>
            <person name="Decker I."/>
            <person name="Herzberg C."/>
            <person name="Martinez-Arias R."/>
            <person name="Merkl R."/>
            <person name="Henne A."/>
            <person name="Gottschalk G."/>
        </authorList>
    </citation>
    <scope>NUCLEOTIDE SEQUENCE [LARGE SCALE GENOMIC DNA]</scope>
    <source>
        <strain evidence="11">Massachusetts / E88</strain>
    </source>
</reference>
<dbReference type="SUPFAM" id="SSF47203">
    <property type="entry name" value="Acyl-CoA dehydrogenase C-terminal domain-like"/>
    <property type="match status" value="1"/>
</dbReference>
<feature type="domain" description="Acyl-CoA oxidase/dehydrogenase middle" evidence="8">
    <location>
        <begin position="133"/>
        <end position="228"/>
    </location>
</feature>
<dbReference type="Proteomes" id="UP000001412">
    <property type="component" value="Chromosome"/>
</dbReference>
<dbReference type="KEGG" id="ctc:CTC_02084"/>
<evidence type="ECO:0000256" key="6">
    <source>
        <dbReference type="RuleBase" id="RU362125"/>
    </source>
</evidence>
<dbReference type="STRING" id="212717.CTC_02084"/>
<protein>
    <submittedName>
        <fullName evidence="10">Butyryl-coA dehydrogenase</fullName>
        <ecNumber evidence="10">1.3.99.-</ecNumber>
    </submittedName>
</protein>
<dbReference type="Gene3D" id="1.10.540.10">
    <property type="entry name" value="Acyl-CoA dehydrogenase/oxidase, N-terminal domain"/>
    <property type="match status" value="1"/>
</dbReference>
<dbReference type="InterPro" id="IPR013786">
    <property type="entry name" value="AcylCoA_DH/ox_N"/>
</dbReference>
<evidence type="ECO:0000256" key="4">
    <source>
        <dbReference type="ARBA" id="ARBA00022827"/>
    </source>
</evidence>
<evidence type="ECO:0000259" key="8">
    <source>
        <dbReference type="Pfam" id="PF02770"/>
    </source>
</evidence>
<feature type="domain" description="Acyl-CoA dehydrogenase/oxidase N-terminal" evidence="9">
    <location>
        <begin position="18"/>
        <end position="128"/>
    </location>
</feature>
<dbReference type="InterPro" id="IPR006089">
    <property type="entry name" value="Acyl-CoA_DH_CS"/>
</dbReference>
<dbReference type="InterPro" id="IPR037069">
    <property type="entry name" value="AcylCoA_DH/ox_N_sf"/>
</dbReference>
<feature type="domain" description="Acyl-CoA dehydrogenase/oxidase C-terminal" evidence="7">
    <location>
        <begin position="240"/>
        <end position="389"/>
    </location>
</feature>
<dbReference type="InterPro" id="IPR009100">
    <property type="entry name" value="AcylCoA_DH/oxidase_NM_dom_sf"/>
</dbReference>
<dbReference type="Pfam" id="PF02770">
    <property type="entry name" value="Acyl-CoA_dh_M"/>
    <property type="match status" value="1"/>
</dbReference>
<dbReference type="PROSITE" id="PS00073">
    <property type="entry name" value="ACYL_COA_DH_2"/>
    <property type="match status" value="1"/>
</dbReference>
<dbReference type="Pfam" id="PF02771">
    <property type="entry name" value="Acyl-CoA_dh_N"/>
    <property type="match status" value="1"/>
</dbReference>
<dbReference type="InterPro" id="IPR036250">
    <property type="entry name" value="AcylCo_DH-like_C"/>
</dbReference>
<dbReference type="PANTHER" id="PTHR43884:SF12">
    <property type="entry name" value="ISOVALERYL-COA DEHYDROGENASE, MITOCHONDRIAL-RELATED"/>
    <property type="match status" value="1"/>
</dbReference>
<evidence type="ECO:0000256" key="2">
    <source>
        <dbReference type="ARBA" id="ARBA00009347"/>
    </source>
</evidence>
<comment type="similarity">
    <text evidence="2 6">Belongs to the acyl-CoA dehydrogenase family.</text>
</comment>
<dbReference type="Gene3D" id="1.20.140.10">
    <property type="entry name" value="Butyryl-CoA Dehydrogenase, subunit A, domain 3"/>
    <property type="match status" value="1"/>
</dbReference>
<dbReference type="PANTHER" id="PTHR43884">
    <property type="entry name" value="ACYL-COA DEHYDROGENASE"/>
    <property type="match status" value="1"/>
</dbReference>
<dbReference type="EC" id="1.3.99.-" evidence="10"/>
<gene>
    <name evidence="10" type="ordered locus">CTC_02084</name>
</gene>
<evidence type="ECO:0000256" key="1">
    <source>
        <dbReference type="ARBA" id="ARBA00001974"/>
    </source>
</evidence>
<evidence type="ECO:0000259" key="7">
    <source>
        <dbReference type="Pfam" id="PF00441"/>
    </source>
</evidence>
<organism evidence="10 11">
    <name type="scientific">Clostridium tetani (strain Massachusetts / E88)</name>
    <dbReference type="NCBI Taxonomy" id="212717"/>
    <lineage>
        <taxon>Bacteria</taxon>
        <taxon>Bacillati</taxon>
        <taxon>Bacillota</taxon>
        <taxon>Clostridia</taxon>
        <taxon>Eubacteriales</taxon>
        <taxon>Clostridiaceae</taxon>
        <taxon>Clostridium</taxon>
    </lineage>
</organism>
<dbReference type="FunFam" id="1.20.140.10:FF:000004">
    <property type="entry name" value="Acyl-CoA dehydrogenase FadE25"/>
    <property type="match status" value="1"/>
</dbReference>
<proteinExistence type="inferred from homology"/>
<dbReference type="CDD" id="cd01158">
    <property type="entry name" value="SCAD_SBCAD"/>
    <property type="match status" value="1"/>
</dbReference>
<evidence type="ECO:0000256" key="3">
    <source>
        <dbReference type="ARBA" id="ARBA00022630"/>
    </source>
</evidence>
<dbReference type="InterPro" id="IPR006091">
    <property type="entry name" value="Acyl-CoA_Oxase/DH_mid-dom"/>
</dbReference>
<dbReference type="PROSITE" id="PS00072">
    <property type="entry name" value="ACYL_COA_DH_1"/>
    <property type="match status" value="1"/>
</dbReference>
<keyword evidence="3 6" id="KW-0285">Flavoprotein</keyword>
<name>Q892L2_CLOTE</name>
<keyword evidence="4 6" id="KW-0274">FAD</keyword>
<dbReference type="Gene3D" id="2.40.110.10">
    <property type="entry name" value="Butyryl-CoA Dehydrogenase, subunit A, domain 2"/>
    <property type="match status" value="1"/>
</dbReference>
<dbReference type="GO" id="GO:0050660">
    <property type="term" value="F:flavin adenine dinucleotide binding"/>
    <property type="evidence" value="ECO:0007669"/>
    <property type="project" value="InterPro"/>
</dbReference>
<evidence type="ECO:0000256" key="5">
    <source>
        <dbReference type="ARBA" id="ARBA00023002"/>
    </source>
</evidence>
<evidence type="ECO:0000259" key="9">
    <source>
        <dbReference type="Pfam" id="PF02771"/>
    </source>
</evidence>
<dbReference type="Pfam" id="PF00441">
    <property type="entry name" value="Acyl-CoA_dh_1"/>
    <property type="match status" value="1"/>
</dbReference>
<dbReference type="PIRSF" id="PIRSF016578">
    <property type="entry name" value="HsaA"/>
    <property type="match status" value="1"/>
</dbReference>
<evidence type="ECO:0000313" key="10">
    <source>
        <dbReference type="EMBL" id="AAO36583.1"/>
    </source>
</evidence>
<dbReference type="EMBL" id="AE015927">
    <property type="protein sequence ID" value="AAO36583.1"/>
    <property type="molecule type" value="Genomic_DNA"/>
</dbReference>
<keyword evidence="11" id="KW-1185">Reference proteome</keyword>